<feature type="region of interest" description="Disordered" evidence="5">
    <location>
        <begin position="185"/>
        <end position="206"/>
    </location>
</feature>
<evidence type="ECO:0000256" key="3">
    <source>
        <dbReference type="ARBA" id="ARBA00022801"/>
    </source>
</evidence>
<evidence type="ECO:0000256" key="4">
    <source>
        <dbReference type="ARBA" id="ARBA00023295"/>
    </source>
</evidence>
<dbReference type="GO" id="GO:0016052">
    <property type="term" value="P:carbohydrate catabolic process"/>
    <property type="evidence" value="ECO:0007669"/>
    <property type="project" value="InterPro"/>
</dbReference>
<dbReference type="Pfam" id="PF02065">
    <property type="entry name" value="Melibiase"/>
    <property type="match status" value="1"/>
</dbReference>
<dbReference type="Gene3D" id="3.20.20.70">
    <property type="entry name" value="Aldolase class I"/>
    <property type="match status" value="1"/>
</dbReference>
<dbReference type="InterPro" id="IPR031704">
    <property type="entry name" value="Glyco_hydro_36_N"/>
</dbReference>
<dbReference type="InterPro" id="IPR031705">
    <property type="entry name" value="Glyco_hydro_36_C"/>
</dbReference>
<feature type="domain" description="Glycosyl hydrolase family 36 C-terminal" evidence="6">
    <location>
        <begin position="699"/>
        <end position="790"/>
    </location>
</feature>
<gene>
    <name evidence="8" type="ORF">EMO92_08545</name>
</gene>
<accession>A0A5J5E689</accession>
<dbReference type="PANTHER" id="PTHR43053">
    <property type="entry name" value="GLYCOSIDASE FAMILY 31"/>
    <property type="match status" value="1"/>
</dbReference>
<proteinExistence type="predicted"/>
<dbReference type="Proteomes" id="UP000326251">
    <property type="component" value="Unassembled WGS sequence"/>
</dbReference>
<evidence type="ECO:0000256" key="5">
    <source>
        <dbReference type="SAM" id="MobiDB-lite"/>
    </source>
</evidence>
<evidence type="ECO:0000259" key="6">
    <source>
        <dbReference type="Pfam" id="PF16874"/>
    </source>
</evidence>
<keyword evidence="4" id="KW-0326">Glycosidase</keyword>
<feature type="compositionally biased region" description="Low complexity" evidence="5">
    <location>
        <begin position="188"/>
        <end position="206"/>
    </location>
</feature>
<dbReference type="SUPFAM" id="SSF51445">
    <property type="entry name" value="(Trans)glycosidases"/>
    <property type="match status" value="1"/>
</dbReference>
<comment type="caution">
    <text evidence="8">The sequence shown here is derived from an EMBL/GenBank/DDBJ whole genome shotgun (WGS) entry which is preliminary data.</text>
</comment>
<dbReference type="FunFam" id="3.20.20.70:FF:000118">
    <property type="entry name" value="Alpha-galactosidase"/>
    <property type="match status" value="1"/>
</dbReference>
<evidence type="ECO:0000313" key="8">
    <source>
        <dbReference type="EMBL" id="KAA8824401.1"/>
    </source>
</evidence>
<reference evidence="8 9" key="1">
    <citation type="journal article" date="2019" name="Syst. Appl. Microbiol.">
        <title>Characterization of Bifidobacterium species in feaces of the Egyptian fruit bat: Description of B. vespertilionis sp. nov. and B. rousetti sp. nov.</title>
        <authorList>
            <person name="Modesto M."/>
            <person name="Satti M."/>
            <person name="Watanabe K."/>
            <person name="Puglisi E."/>
            <person name="Morelli L."/>
            <person name="Huang C.-H."/>
            <person name="Liou J.-S."/>
            <person name="Miyashita M."/>
            <person name="Tamura T."/>
            <person name="Saito S."/>
            <person name="Mori K."/>
            <person name="Huang L."/>
            <person name="Sciavilla P."/>
            <person name="Sandri C."/>
            <person name="Spiezio C."/>
            <person name="Vitali F."/>
            <person name="Cavalieri D."/>
            <person name="Perpetuini G."/>
            <person name="Tofalo R."/>
            <person name="Bonetti A."/>
            <person name="Arita M."/>
            <person name="Mattarelli P."/>
        </authorList>
    </citation>
    <scope>NUCLEOTIDE SEQUENCE [LARGE SCALE GENOMIC DNA]</scope>
    <source>
        <strain evidence="8 9">RST19</strain>
    </source>
</reference>
<dbReference type="InterPro" id="IPR050985">
    <property type="entry name" value="Alpha-glycosidase_related"/>
</dbReference>
<dbReference type="InterPro" id="IPR000111">
    <property type="entry name" value="Glyco_hydro_27/36_CS"/>
</dbReference>
<evidence type="ECO:0000259" key="7">
    <source>
        <dbReference type="Pfam" id="PF16875"/>
    </source>
</evidence>
<feature type="domain" description="Glycosyl hydrolase family 36 N-terminal" evidence="7">
    <location>
        <begin position="42"/>
        <end position="185"/>
    </location>
</feature>
<name>A0A5J5E689_9BIFI</name>
<evidence type="ECO:0000256" key="1">
    <source>
        <dbReference type="ARBA" id="ARBA00001255"/>
    </source>
</evidence>
<dbReference type="InterPro" id="IPR038417">
    <property type="entry name" value="Alpga-gal_N_sf"/>
</dbReference>
<sequence length="796" mass="86086">MSDSQARTFTGAAADGTRLTAVYLEQQAARAAVGLVFAGDELPRIVHWGRPLADPETLLDSYDALKPQRISGGLDETVWPTVLPTQAESWIGEPRVVLRRAGIELFPKFTVTDIAADGVLPVTLDASGADQYADVTGHSRATGPVRVPGVVVDAVDKENGIALEWRLELLDGGLARQKATVTNLGVPASNSSADPSADSLADASTETAADATADAVAPLEVGKIELGFPVPELAGEILTTTGHHLHERSPQRQPLTVGRFEKPQLAGRPDFDASLLLTAGVPGFGFEHGEAYSVHVGWSGNSVLSVERLPYTQGVIGGGEVLLGGEVALAPQGEGESSYETPWLFGSFGDGLNEIAARFHAYVRSRHPRLFAKGRPVILNTWEAVYFDHNFDTLKALADKAAASGVERFVVDDGWFGSRRDDTSGLGDWQISQEVWPDGPKSLKALADYVHGKGMQFGLWFEPEMVNVDSDVVRAHPDWVLSPTAGRLPMQGRSQQVLDLTNPDAFAYVFGAMDSLVGELGIDYIKWDHNKLVTEAASRRSGRPAVHAQTLAVYEIFKGLKQRHSGLEIESCSSGGARVDLGILEYADRIWVSDCVDPVERADIQRYTSLLVPPAMMGEHVGASPAHSTQRATSQELRMAMAFFGHMGIEWNLLKEPEDALAKLAVWVAEFKKHRDWFAIDTCVHADANDPAVRLDGMVMPSGDAAIYRFTQLTTSQTYPAAPVRLPGLDPTRRYRVSPLDPCLDLEGSISNGQSTLGWWNADGVVLTGEALQRYGIRPPSLHPQQAVLFKAVALS</sequence>
<dbReference type="InterPro" id="IPR013785">
    <property type="entry name" value="Aldolase_TIM"/>
</dbReference>
<dbReference type="InterPro" id="IPR017853">
    <property type="entry name" value="GH"/>
</dbReference>
<dbReference type="PRINTS" id="PR00743">
    <property type="entry name" value="GLHYDRLASE36"/>
</dbReference>
<dbReference type="EMBL" id="RZUG01000017">
    <property type="protein sequence ID" value="KAA8824401.1"/>
    <property type="molecule type" value="Genomic_DNA"/>
</dbReference>
<dbReference type="RefSeq" id="WP_150335817.1">
    <property type="nucleotide sequence ID" value="NZ_RZUG01000017.1"/>
</dbReference>
<keyword evidence="3" id="KW-0378">Hydrolase</keyword>
<dbReference type="PANTHER" id="PTHR43053:SF3">
    <property type="entry name" value="ALPHA-GALACTOSIDASE C-RELATED"/>
    <property type="match status" value="1"/>
</dbReference>
<dbReference type="EC" id="3.2.1.22" evidence="2"/>
<dbReference type="Pfam" id="PF16875">
    <property type="entry name" value="Glyco_hydro_36N"/>
    <property type="match status" value="2"/>
</dbReference>
<dbReference type="GO" id="GO:0004557">
    <property type="term" value="F:alpha-galactosidase activity"/>
    <property type="evidence" value="ECO:0007669"/>
    <property type="project" value="UniProtKB-EC"/>
</dbReference>
<organism evidence="8 9">
    <name type="scientific">Bifidobacterium reuteri</name>
    <dbReference type="NCBI Taxonomy" id="983706"/>
    <lineage>
        <taxon>Bacteria</taxon>
        <taxon>Bacillati</taxon>
        <taxon>Actinomycetota</taxon>
        <taxon>Actinomycetes</taxon>
        <taxon>Bifidobacteriales</taxon>
        <taxon>Bifidobacteriaceae</taxon>
        <taxon>Bifidobacterium</taxon>
    </lineage>
</organism>
<dbReference type="PROSITE" id="PS00512">
    <property type="entry name" value="ALPHA_GALACTOSIDASE"/>
    <property type="match status" value="1"/>
</dbReference>
<dbReference type="Pfam" id="PF16874">
    <property type="entry name" value="Glyco_hydro_36C"/>
    <property type="match status" value="1"/>
</dbReference>
<dbReference type="CDD" id="cd14791">
    <property type="entry name" value="GH36"/>
    <property type="match status" value="1"/>
</dbReference>
<dbReference type="AlphaFoldDB" id="A0A5J5E689"/>
<dbReference type="Gene3D" id="2.70.98.60">
    <property type="entry name" value="alpha-galactosidase from lactobacil brevis"/>
    <property type="match status" value="1"/>
</dbReference>
<dbReference type="InterPro" id="IPR002252">
    <property type="entry name" value="Glyco_hydro_36"/>
</dbReference>
<feature type="domain" description="Glycosyl hydrolase family 36 N-terminal" evidence="7">
    <location>
        <begin position="213"/>
        <end position="329"/>
    </location>
</feature>
<protein>
    <recommendedName>
        <fullName evidence="2">alpha-galactosidase</fullName>
        <ecNumber evidence="2">3.2.1.22</ecNumber>
    </recommendedName>
</protein>
<comment type="catalytic activity">
    <reaction evidence="1">
        <text>Hydrolysis of terminal, non-reducing alpha-D-galactose residues in alpha-D-galactosides, including galactose oligosaccharides, galactomannans and galactolipids.</text>
        <dbReference type="EC" id="3.2.1.22"/>
    </reaction>
</comment>
<evidence type="ECO:0000256" key="2">
    <source>
        <dbReference type="ARBA" id="ARBA00012755"/>
    </source>
</evidence>
<evidence type="ECO:0000313" key="9">
    <source>
        <dbReference type="Proteomes" id="UP000326251"/>
    </source>
</evidence>